<name>A0A0E9XC29_ANGAN</name>
<accession>A0A0E9XC29</accession>
<organism evidence="1">
    <name type="scientific">Anguilla anguilla</name>
    <name type="common">European freshwater eel</name>
    <name type="synonym">Muraena anguilla</name>
    <dbReference type="NCBI Taxonomy" id="7936"/>
    <lineage>
        <taxon>Eukaryota</taxon>
        <taxon>Metazoa</taxon>
        <taxon>Chordata</taxon>
        <taxon>Craniata</taxon>
        <taxon>Vertebrata</taxon>
        <taxon>Euteleostomi</taxon>
        <taxon>Actinopterygii</taxon>
        <taxon>Neopterygii</taxon>
        <taxon>Teleostei</taxon>
        <taxon>Anguilliformes</taxon>
        <taxon>Anguillidae</taxon>
        <taxon>Anguilla</taxon>
    </lineage>
</organism>
<reference evidence="1" key="1">
    <citation type="submission" date="2014-11" db="EMBL/GenBank/DDBJ databases">
        <authorList>
            <person name="Amaro Gonzalez C."/>
        </authorList>
    </citation>
    <scope>NUCLEOTIDE SEQUENCE</scope>
</reference>
<dbReference type="EMBL" id="GBXM01008295">
    <property type="protein sequence ID" value="JAI00283.1"/>
    <property type="molecule type" value="Transcribed_RNA"/>
</dbReference>
<reference evidence="1" key="2">
    <citation type="journal article" date="2015" name="Fish Shellfish Immunol.">
        <title>Early steps in the European eel (Anguilla anguilla)-Vibrio vulnificus interaction in the gills: Role of the RtxA13 toxin.</title>
        <authorList>
            <person name="Callol A."/>
            <person name="Pajuelo D."/>
            <person name="Ebbesson L."/>
            <person name="Teles M."/>
            <person name="MacKenzie S."/>
            <person name="Amaro C."/>
        </authorList>
    </citation>
    <scope>NUCLEOTIDE SEQUENCE</scope>
</reference>
<evidence type="ECO:0000313" key="1">
    <source>
        <dbReference type="EMBL" id="JAI00283.1"/>
    </source>
</evidence>
<protein>
    <submittedName>
        <fullName evidence="1">Uncharacterized protein</fullName>
    </submittedName>
</protein>
<dbReference type="AlphaFoldDB" id="A0A0E9XC29"/>
<proteinExistence type="predicted"/>
<sequence>MMTTNFNEQNYSDIFGFSYKVWPHSLPQSKYLSKSRNLWQRQWSLKQMW</sequence>